<comment type="caution">
    <text evidence="3">The sequence shown here is derived from an EMBL/GenBank/DDBJ whole genome shotgun (WGS) entry which is preliminary data.</text>
</comment>
<protein>
    <submittedName>
        <fullName evidence="3">Uncharacterized protein</fullName>
    </submittedName>
</protein>
<keyword evidence="2" id="KW-0732">Signal</keyword>
<proteinExistence type="predicted"/>
<evidence type="ECO:0000313" key="4">
    <source>
        <dbReference type="Proteomes" id="UP000603912"/>
    </source>
</evidence>
<dbReference type="RefSeq" id="WP_188520119.1">
    <property type="nucleotide sequence ID" value="NZ_BMES01000003.1"/>
</dbReference>
<name>A0A917IC38_9HYPH</name>
<evidence type="ECO:0000313" key="3">
    <source>
        <dbReference type="EMBL" id="GGH33279.1"/>
    </source>
</evidence>
<feature type="signal peptide" evidence="2">
    <location>
        <begin position="1"/>
        <end position="21"/>
    </location>
</feature>
<reference evidence="3" key="2">
    <citation type="submission" date="2020-09" db="EMBL/GenBank/DDBJ databases">
        <authorList>
            <person name="Sun Q."/>
            <person name="Zhou Y."/>
        </authorList>
    </citation>
    <scope>NUCLEOTIDE SEQUENCE</scope>
    <source>
        <strain evidence="3">CGMCC 1.12214</strain>
    </source>
</reference>
<feature type="chain" id="PRO_5037596782" evidence="2">
    <location>
        <begin position="22"/>
        <end position="94"/>
    </location>
</feature>
<evidence type="ECO:0000256" key="2">
    <source>
        <dbReference type="SAM" id="SignalP"/>
    </source>
</evidence>
<gene>
    <name evidence="3" type="ORF">GCM10007036_45780</name>
</gene>
<dbReference type="Proteomes" id="UP000603912">
    <property type="component" value="Unassembled WGS sequence"/>
</dbReference>
<reference evidence="3" key="1">
    <citation type="journal article" date="2014" name="Int. J. Syst. Evol. Microbiol.">
        <title>Complete genome sequence of Corynebacterium casei LMG S-19264T (=DSM 44701T), isolated from a smear-ripened cheese.</title>
        <authorList>
            <consortium name="US DOE Joint Genome Institute (JGI-PGF)"/>
            <person name="Walter F."/>
            <person name="Albersmeier A."/>
            <person name="Kalinowski J."/>
            <person name="Ruckert C."/>
        </authorList>
    </citation>
    <scope>NUCLEOTIDE SEQUENCE</scope>
    <source>
        <strain evidence="3">CGMCC 1.12214</strain>
    </source>
</reference>
<sequence>MRTLAGLVILAGMALAAPAFGEERPAQQASSPPADSQAAAPAPIRKDPAETTGAITTRKVGQESERVIDGQRCSDVADRPDAYPHALWVRCRAP</sequence>
<feature type="compositionally biased region" description="Low complexity" evidence="1">
    <location>
        <begin position="26"/>
        <end position="43"/>
    </location>
</feature>
<organism evidence="3 4">
    <name type="scientific">Alsobacter metallidurans</name>
    <dbReference type="NCBI Taxonomy" id="340221"/>
    <lineage>
        <taxon>Bacteria</taxon>
        <taxon>Pseudomonadati</taxon>
        <taxon>Pseudomonadota</taxon>
        <taxon>Alphaproteobacteria</taxon>
        <taxon>Hyphomicrobiales</taxon>
        <taxon>Alsobacteraceae</taxon>
        <taxon>Alsobacter</taxon>
    </lineage>
</organism>
<dbReference type="AlphaFoldDB" id="A0A917IC38"/>
<feature type="region of interest" description="Disordered" evidence="1">
    <location>
        <begin position="21"/>
        <end position="63"/>
    </location>
</feature>
<evidence type="ECO:0000256" key="1">
    <source>
        <dbReference type="SAM" id="MobiDB-lite"/>
    </source>
</evidence>
<keyword evidence="4" id="KW-1185">Reference proteome</keyword>
<dbReference type="EMBL" id="BMES01000003">
    <property type="protein sequence ID" value="GGH33279.1"/>
    <property type="molecule type" value="Genomic_DNA"/>
</dbReference>
<accession>A0A917IC38</accession>